<dbReference type="SUPFAM" id="SSF52317">
    <property type="entry name" value="Class I glutamine amidotransferase-like"/>
    <property type="match status" value="1"/>
</dbReference>
<feature type="binding site" evidence="11">
    <location>
        <position position="303"/>
    </location>
    <ligand>
        <name>L-glutamine</name>
        <dbReference type="ChEBI" id="CHEBI:58359"/>
    </ligand>
</feature>
<dbReference type="PANTHER" id="PTHR43418">
    <property type="entry name" value="MULTIFUNCTIONAL TRYPTOPHAN BIOSYNTHESIS PROTEIN-RELATED"/>
    <property type="match status" value="1"/>
</dbReference>
<proteinExistence type="inferred from homology"/>
<dbReference type="UniPathway" id="UPA00068">
    <property type="reaction ID" value="UER00171"/>
</dbReference>
<feature type="domain" description="Carbamoyl-phosphate synthase small subunit N-terminal" evidence="12">
    <location>
        <begin position="3"/>
        <end position="135"/>
    </location>
</feature>
<comment type="caution">
    <text evidence="13">The sequence shown here is derived from an EMBL/GenBank/DDBJ whole genome shotgun (WGS) entry which is preliminary data.</text>
</comment>
<keyword evidence="11" id="KW-0055">Arginine biosynthesis</keyword>
<keyword evidence="6 11" id="KW-0067">ATP-binding</keyword>
<dbReference type="GO" id="GO:0004088">
    <property type="term" value="F:carbamoyl-phosphate synthase (glutamine-hydrolyzing) activity"/>
    <property type="evidence" value="ECO:0007669"/>
    <property type="project" value="UniProtKB-UniRule"/>
</dbReference>
<evidence type="ECO:0000256" key="4">
    <source>
        <dbReference type="ARBA" id="ARBA00022598"/>
    </source>
</evidence>
<dbReference type="AlphaFoldDB" id="A0A1A0QME0"/>
<dbReference type="NCBIfam" id="TIGR01368">
    <property type="entry name" value="CPSaseIIsmall"/>
    <property type="match status" value="1"/>
</dbReference>
<comment type="similarity">
    <text evidence="3 11">Belongs to the CarA family.</text>
</comment>
<dbReference type="InterPro" id="IPR035686">
    <property type="entry name" value="CPSase_GATase1"/>
</dbReference>
<evidence type="ECO:0000256" key="5">
    <source>
        <dbReference type="ARBA" id="ARBA00022741"/>
    </source>
</evidence>
<reference evidence="13 14" key="1">
    <citation type="submission" date="2017-02" db="EMBL/GenBank/DDBJ databases">
        <title>The new phylogeny of genus Mycobacterium.</title>
        <authorList>
            <person name="Tortoli E."/>
            <person name="Trovato A."/>
            <person name="Cirillo D.M."/>
        </authorList>
    </citation>
    <scope>NUCLEOTIDE SEQUENCE [LARGE SCALE GENOMIC DNA]</scope>
    <source>
        <strain evidence="13 14">FI-09383</strain>
    </source>
</reference>
<feature type="region of interest" description="CPSase" evidence="11">
    <location>
        <begin position="1"/>
        <end position="179"/>
    </location>
</feature>
<dbReference type="FunFam" id="3.50.30.20:FF:000001">
    <property type="entry name" value="Carbamoyl-phosphate synthase small chain"/>
    <property type="match status" value="1"/>
</dbReference>
<evidence type="ECO:0000313" key="14">
    <source>
        <dbReference type="Proteomes" id="UP000192772"/>
    </source>
</evidence>
<feature type="binding site" evidence="11">
    <location>
        <position position="259"/>
    </location>
    <ligand>
        <name>L-glutamine</name>
        <dbReference type="ChEBI" id="CHEBI:58359"/>
    </ligand>
</feature>
<name>A0A1A0QME0_9MYCO</name>
<keyword evidence="8 11" id="KW-0665">Pyrimidine biosynthesis</keyword>
<dbReference type="GO" id="GO:0044205">
    <property type="term" value="P:'de novo' UMP biosynthetic process"/>
    <property type="evidence" value="ECO:0007669"/>
    <property type="project" value="UniProtKB-UniRule"/>
</dbReference>
<dbReference type="HAMAP" id="MF_01209">
    <property type="entry name" value="CPSase_S_chain"/>
    <property type="match status" value="1"/>
</dbReference>
<dbReference type="NCBIfam" id="NF009475">
    <property type="entry name" value="PRK12838.1"/>
    <property type="match status" value="1"/>
</dbReference>
<dbReference type="PANTHER" id="PTHR43418:SF7">
    <property type="entry name" value="CARBAMOYL-PHOSPHATE SYNTHASE SMALL CHAIN"/>
    <property type="match status" value="1"/>
</dbReference>
<comment type="pathway">
    <text evidence="1 11">Pyrimidine metabolism; UMP biosynthesis via de novo pathway; (S)-dihydroorotate from bicarbonate: step 1/3.</text>
</comment>
<dbReference type="InterPro" id="IPR017926">
    <property type="entry name" value="GATASE"/>
</dbReference>
<dbReference type="GO" id="GO:0006541">
    <property type="term" value="P:glutamine metabolic process"/>
    <property type="evidence" value="ECO:0007669"/>
    <property type="project" value="InterPro"/>
</dbReference>
<dbReference type="GO" id="GO:0004359">
    <property type="term" value="F:glutaminase activity"/>
    <property type="evidence" value="ECO:0007669"/>
    <property type="project" value="RHEA"/>
</dbReference>
<dbReference type="CDD" id="cd01744">
    <property type="entry name" value="GATase1_CPSase"/>
    <property type="match status" value="1"/>
</dbReference>
<keyword evidence="4 11" id="KW-0436">Ligase</keyword>
<feature type="active site" evidence="11">
    <location>
        <position position="348"/>
    </location>
</feature>
<accession>A0A1A0QME0</accession>
<dbReference type="SMART" id="SM01097">
    <property type="entry name" value="CPSase_sm_chain"/>
    <property type="match status" value="1"/>
</dbReference>
<gene>
    <name evidence="11" type="primary">carA</name>
    <name evidence="13" type="ORF">BST23_24115</name>
</gene>
<keyword evidence="5 11" id="KW-0547">Nucleotide-binding</keyword>
<dbReference type="UniPathway" id="UPA00070">
    <property type="reaction ID" value="UER00115"/>
</dbReference>
<dbReference type="GO" id="GO:0006207">
    <property type="term" value="P:'de novo' pyrimidine nucleobase biosynthetic process"/>
    <property type="evidence" value="ECO:0007669"/>
    <property type="project" value="InterPro"/>
</dbReference>
<dbReference type="STRING" id="81858.BST23_24115"/>
<feature type="binding site" evidence="11">
    <location>
        <position position="230"/>
    </location>
    <ligand>
        <name>L-glutamine</name>
        <dbReference type="ChEBI" id="CHEBI:58359"/>
    </ligand>
</feature>
<feature type="binding site" evidence="11">
    <location>
        <position position="300"/>
    </location>
    <ligand>
        <name>L-glutamine</name>
        <dbReference type="ChEBI" id="CHEBI:58359"/>
    </ligand>
</feature>
<comment type="pathway">
    <text evidence="2 11">Amino-acid biosynthesis; L-arginine biosynthesis; carbamoyl phosphate from bicarbonate: step 1/1.</text>
</comment>
<dbReference type="SUPFAM" id="SSF52021">
    <property type="entry name" value="Carbamoyl phosphate synthetase, small subunit N-terminal domain"/>
    <property type="match status" value="1"/>
</dbReference>
<evidence type="ECO:0000256" key="10">
    <source>
        <dbReference type="ARBA" id="ARBA00049285"/>
    </source>
</evidence>
<evidence type="ECO:0000259" key="12">
    <source>
        <dbReference type="SMART" id="SM01097"/>
    </source>
</evidence>
<dbReference type="EC" id="6.3.5.5" evidence="11"/>
<sequence length="374" mass="39794">MNSKAVLVLEDGRVFTGTAYGAVGQTLGEAVFSTAMSGYQETLTDPSYHGQIVVATAPQIGNTGWNQEDSESRDDKIWVAGYAVRDPSPRASSWRATGTLEDELVRQDVVGIANIDTRAVVRHLRSRGSMKAGVFSGAALAELDELLTRVRAQPSMLGANLAGEVSTDAAYVVEPDGPPRFTVAAVDLGIKINTPRNFTRRGIRSHVLPSTVTFEQIADLKPDGVFLSNGPGDPATADHIVEVTRAVLGAGIPLFGICFGNQILGRALGRKTYKMVFGHRGINIPVIDHATGRVAVTAQNHGFALEGEAGERFDTPFGKAIVSHTCANDGVVEGVKLLNGRAFSVQYHPEAAAGPHDANSLFDQFVDLMAGEDR</sequence>
<dbReference type="Gene3D" id="3.50.30.20">
    <property type="entry name" value="Carbamoyl-phosphate synthase small subunit, N-terminal domain"/>
    <property type="match status" value="1"/>
</dbReference>
<dbReference type="GO" id="GO:0006526">
    <property type="term" value="P:L-arginine biosynthetic process"/>
    <property type="evidence" value="ECO:0007669"/>
    <property type="project" value="UniProtKB-UniRule"/>
</dbReference>
<feature type="binding site" evidence="11">
    <location>
        <position position="47"/>
    </location>
    <ligand>
        <name>L-glutamine</name>
        <dbReference type="ChEBI" id="CHEBI:58359"/>
    </ligand>
</feature>
<dbReference type="PRINTS" id="PR00097">
    <property type="entry name" value="ANTSNTHASEII"/>
</dbReference>
<evidence type="ECO:0000256" key="7">
    <source>
        <dbReference type="ARBA" id="ARBA00022962"/>
    </source>
</evidence>
<dbReference type="Proteomes" id="UP000192772">
    <property type="component" value="Unassembled WGS sequence"/>
</dbReference>
<evidence type="ECO:0000256" key="3">
    <source>
        <dbReference type="ARBA" id="ARBA00007800"/>
    </source>
</evidence>
<accession>A0A1X0CJG1</accession>
<dbReference type="InterPro" id="IPR029062">
    <property type="entry name" value="Class_I_gatase-like"/>
</dbReference>
<dbReference type="PRINTS" id="PR00096">
    <property type="entry name" value="GATASE"/>
</dbReference>
<dbReference type="OrthoDB" id="9804328at2"/>
<dbReference type="InterPro" id="IPR036480">
    <property type="entry name" value="CarbP_synth_ssu_N_sf"/>
</dbReference>
<feature type="active site" evidence="11">
    <location>
        <position position="350"/>
    </location>
</feature>
<evidence type="ECO:0000256" key="9">
    <source>
        <dbReference type="ARBA" id="ARBA00048816"/>
    </source>
</evidence>
<protein>
    <recommendedName>
        <fullName evidence="11">Carbamoyl phosphate synthase small chain</fullName>
        <ecNumber evidence="11">6.3.5.5</ecNumber>
    </recommendedName>
    <alternativeName>
        <fullName evidence="11">Carbamoyl phosphate synthetase glutamine chain</fullName>
    </alternativeName>
</protein>
<keyword evidence="7 11" id="KW-0315">Glutamine amidotransferase</keyword>
<feature type="binding site" evidence="11">
    <location>
        <position position="262"/>
    </location>
    <ligand>
        <name>L-glutamine</name>
        <dbReference type="ChEBI" id="CHEBI:58359"/>
    </ligand>
</feature>
<evidence type="ECO:0000256" key="11">
    <source>
        <dbReference type="HAMAP-Rule" id="MF_01209"/>
    </source>
</evidence>
<dbReference type="InterPro" id="IPR002474">
    <property type="entry name" value="CarbamoylP_synth_ssu_N"/>
</dbReference>
<comment type="catalytic activity">
    <reaction evidence="9 11">
        <text>hydrogencarbonate + L-glutamine + 2 ATP + H2O = carbamoyl phosphate + L-glutamate + 2 ADP + phosphate + 2 H(+)</text>
        <dbReference type="Rhea" id="RHEA:18633"/>
        <dbReference type="ChEBI" id="CHEBI:15377"/>
        <dbReference type="ChEBI" id="CHEBI:15378"/>
        <dbReference type="ChEBI" id="CHEBI:17544"/>
        <dbReference type="ChEBI" id="CHEBI:29985"/>
        <dbReference type="ChEBI" id="CHEBI:30616"/>
        <dbReference type="ChEBI" id="CHEBI:43474"/>
        <dbReference type="ChEBI" id="CHEBI:58228"/>
        <dbReference type="ChEBI" id="CHEBI:58359"/>
        <dbReference type="ChEBI" id="CHEBI:456216"/>
        <dbReference type="EC" id="6.3.5.5"/>
    </reaction>
</comment>
<organism evidence="13 14">
    <name type="scientific">Mycolicibacterium elephantis</name>
    <dbReference type="NCBI Taxonomy" id="81858"/>
    <lineage>
        <taxon>Bacteria</taxon>
        <taxon>Bacillati</taxon>
        <taxon>Actinomycetota</taxon>
        <taxon>Actinomycetes</taxon>
        <taxon>Mycobacteriales</taxon>
        <taxon>Mycobacteriaceae</taxon>
        <taxon>Mycolicibacterium</taxon>
    </lineage>
</organism>
<evidence type="ECO:0000313" key="13">
    <source>
        <dbReference type="EMBL" id="ORA59630.1"/>
    </source>
</evidence>
<evidence type="ECO:0000256" key="2">
    <source>
        <dbReference type="ARBA" id="ARBA00005077"/>
    </source>
</evidence>
<dbReference type="GO" id="GO:0005524">
    <property type="term" value="F:ATP binding"/>
    <property type="evidence" value="ECO:0007669"/>
    <property type="project" value="UniProtKB-UniRule"/>
</dbReference>
<dbReference type="InterPro" id="IPR006274">
    <property type="entry name" value="CarbamoylP_synth_ssu"/>
</dbReference>
<evidence type="ECO:0000256" key="8">
    <source>
        <dbReference type="ARBA" id="ARBA00022975"/>
    </source>
</evidence>
<comment type="subunit">
    <text evidence="11">Composed of two chains; the small (or glutamine) chain promotes the hydrolysis of glutamine to ammonia, which is used by the large (or ammonia) chain to synthesize carbamoyl phosphate. Tetramer of heterodimers (alpha,beta)4.</text>
</comment>
<dbReference type="Pfam" id="PF00117">
    <property type="entry name" value="GATase"/>
    <property type="match status" value="1"/>
</dbReference>
<keyword evidence="11" id="KW-0028">Amino-acid biosynthesis</keyword>
<comment type="catalytic activity">
    <reaction evidence="10 11">
        <text>L-glutamine + H2O = L-glutamate + NH4(+)</text>
        <dbReference type="Rhea" id="RHEA:15889"/>
        <dbReference type="ChEBI" id="CHEBI:15377"/>
        <dbReference type="ChEBI" id="CHEBI:28938"/>
        <dbReference type="ChEBI" id="CHEBI:29985"/>
        <dbReference type="ChEBI" id="CHEBI:58359"/>
    </reaction>
</comment>
<feature type="active site" description="Nucleophile" evidence="11">
    <location>
        <position position="258"/>
    </location>
</feature>
<dbReference type="RefSeq" id="WP_064891541.1">
    <property type="nucleotide sequence ID" value="NZ_JBCGVB010000013.1"/>
</dbReference>
<evidence type="ECO:0000256" key="6">
    <source>
        <dbReference type="ARBA" id="ARBA00022840"/>
    </source>
</evidence>
<feature type="binding site" evidence="11">
    <location>
        <position position="232"/>
    </location>
    <ligand>
        <name>L-glutamine</name>
        <dbReference type="ChEBI" id="CHEBI:58359"/>
    </ligand>
</feature>
<dbReference type="Pfam" id="PF00988">
    <property type="entry name" value="CPSase_sm_chain"/>
    <property type="match status" value="1"/>
</dbReference>
<comment type="function">
    <text evidence="11">Small subunit of the glutamine-dependent carbamoyl phosphate synthetase (CPSase). CPSase catalyzes the formation of carbamoyl phosphate from the ammonia moiety of glutamine, carbonate, and phosphate donated by ATP, constituting the first step of 2 biosynthetic pathways, one leading to arginine and/or urea and the other to pyrimidine nucleotides. The small subunit (glutamine amidotransferase) binds and cleaves glutamine to supply the large subunit with the substrate ammonia.</text>
</comment>
<dbReference type="PROSITE" id="PS51273">
    <property type="entry name" value="GATASE_TYPE_1"/>
    <property type="match status" value="1"/>
</dbReference>
<feature type="binding site" evidence="11">
    <location>
        <position position="302"/>
    </location>
    <ligand>
        <name>L-glutamine</name>
        <dbReference type="ChEBI" id="CHEBI:58359"/>
    </ligand>
</feature>
<dbReference type="PRINTS" id="PR00099">
    <property type="entry name" value="CPSGATASE"/>
</dbReference>
<dbReference type="InterPro" id="IPR050472">
    <property type="entry name" value="Anth_synth/Amidotransfase"/>
</dbReference>
<dbReference type="EMBL" id="MVHP01000042">
    <property type="protein sequence ID" value="ORA59630.1"/>
    <property type="molecule type" value="Genomic_DNA"/>
</dbReference>
<evidence type="ECO:0000256" key="1">
    <source>
        <dbReference type="ARBA" id="ARBA00004812"/>
    </source>
</evidence>
<dbReference type="Gene3D" id="3.40.50.880">
    <property type="match status" value="1"/>
</dbReference>